<accession>A0A023D1I4</accession>
<dbReference type="EMBL" id="BAND01000005">
    <property type="protein sequence ID" value="GAJ27661.1"/>
    <property type="molecule type" value="Genomic_DNA"/>
</dbReference>
<name>A0A023D1I4_ACIMT</name>
<sequence length="98" mass="10513">MAQLRDSHEQRAPHRRGRLPAQKRAEQFRHAPHMTQHGGREAMGAGPVARIAHAAAVERRFQHAAMLDDAAENIEGEIARRVAAGTISTGTFAAGSAG</sequence>
<proteinExistence type="predicted"/>
<evidence type="ECO:0000313" key="3">
    <source>
        <dbReference type="Proteomes" id="UP000019760"/>
    </source>
</evidence>
<protein>
    <submittedName>
        <fullName evidence="2">Uncharacterized protein</fullName>
    </submittedName>
</protein>
<evidence type="ECO:0000313" key="2">
    <source>
        <dbReference type="EMBL" id="GAJ27661.1"/>
    </source>
</evidence>
<evidence type="ECO:0000256" key="1">
    <source>
        <dbReference type="SAM" id="MobiDB-lite"/>
    </source>
</evidence>
<feature type="compositionally biased region" description="Basic and acidic residues" evidence="1">
    <location>
        <begin position="1"/>
        <end position="12"/>
    </location>
</feature>
<gene>
    <name evidence="2" type="ORF">Amme_005_049</name>
</gene>
<dbReference type="Proteomes" id="UP000019760">
    <property type="component" value="Unassembled WGS sequence"/>
</dbReference>
<comment type="caution">
    <text evidence="2">The sequence shown here is derived from an EMBL/GenBank/DDBJ whole genome shotgun (WGS) entry which is preliminary data.</text>
</comment>
<keyword evidence="3" id="KW-1185">Reference proteome</keyword>
<feature type="region of interest" description="Disordered" evidence="1">
    <location>
        <begin position="1"/>
        <end position="44"/>
    </location>
</feature>
<dbReference type="AlphaFoldDB" id="A0A023D1I4"/>
<organism evidence="2 3">
    <name type="scientific">Acidomonas methanolica NBRC 104435</name>
    <dbReference type="NCBI Taxonomy" id="1231351"/>
    <lineage>
        <taxon>Bacteria</taxon>
        <taxon>Pseudomonadati</taxon>
        <taxon>Pseudomonadota</taxon>
        <taxon>Alphaproteobacteria</taxon>
        <taxon>Acetobacterales</taxon>
        <taxon>Acetobacteraceae</taxon>
        <taxon>Acidomonas</taxon>
    </lineage>
</organism>
<reference evidence="2 3" key="2">
    <citation type="journal article" date="2014" name="FEMS Microbiol. Lett.">
        <title>Draft genomic DNA sequence of the facultatively methylotrophic bacterium Acidomonas methanolica type strain MB58.</title>
        <authorList>
            <person name="Higashiura N."/>
            <person name="Hadano H."/>
            <person name="Hirakawa H."/>
            <person name="Matsutani M."/>
            <person name="Takabe S."/>
            <person name="Matsushita K."/>
            <person name="Azuma Y."/>
        </authorList>
    </citation>
    <scope>NUCLEOTIDE SEQUENCE [LARGE SCALE GENOMIC DNA]</scope>
    <source>
        <strain evidence="2 3">MB58</strain>
    </source>
</reference>
<reference evidence="3" key="1">
    <citation type="journal article" date="2014" name="FEMS Microbiol. Lett.">
        <title>Draft Genomic DNA Sequence of the Facultatively Methylotrophic Bacterium Acidomonas methanolica type strain MB58.</title>
        <authorList>
            <person name="Higashiura N."/>
            <person name="Hadano H."/>
            <person name="Hirakawa H."/>
            <person name="Matsutani M."/>
            <person name="Takabe S."/>
            <person name="Matsushita K."/>
            <person name="Azuma Y."/>
        </authorList>
    </citation>
    <scope>NUCLEOTIDE SEQUENCE [LARGE SCALE GENOMIC DNA]</scope>
    <source>
        <strain evidence="3">MB58</strain>
    </source>
</reference>